<organism evidence="3 4">
    <name type="scientific">Paramecium tetraurelia</name>
    <dbReference type="NCBI Taxonomy" id="5888"/>
    <lineage>
        <taxon>Eukaryota</taxon>
        <taxon>Sar</taxon>
        <taxon>Alveolata</taxon>
        <taxon>Ciliophora</taxon>
        <taxon>Intramacronucleata</taxon>
        <taxon>Oligohymenophorea</taxon>
        <taxon>Peniculida</taxon>
        <taxon>Parameciidae</taxon>
        <taxon>Paramecium</taxon>
    </lineage>
</organism>
<dbReference type="PROSITE" id="PS50082">
    <property type="entry name" value="WD_REPEATS_2"/>
    <property type="match status" value="2"/>
</dbReference>
<dbReference type="HOGENOM" id="CLU_363887_0_0_1"/>
<evidence type="ECO:0000313" key="3">
    <source>
        <dbReference type="EMBL" id="CAK85761.1"/>
    </source>
</evidence>
<feature type="repeat" description="WD" evidence="1">
    <location>
        <begin position="504"/>
        <end position="532"/>
    </location>
</feature>
<sequence>MLESISDFEFFLIGPQFLTQYKYQTDISGLEIQNNLISVLELQQDENIVEVCYNSEKKYAIVATSKNNLIMIKGDKKVGKFELIKSSILQSSSSNNLYNILSKSQSMFLLKLKKQRDEKKQINKDKNKATEQEKLVSVRISTIAKTNKGFIIGLIGKPAFQVYEVEQDNSEQEQYILNLVGTYFIKDEHIYGIHQIHLATYEIYGALTVIYFNRSAYQVALGSQQVLNNIVSCEIVYINLAKVEALKSVQKEPFEPLFEKGVHKGTIFNIATTPMRSILASVCDDKNIKFWDYSNDFKEMFSHQFHETPLSVAIHPLSYQYEIVFKDGLRFYFILDDDLKLVHNETTKVCNALTYSKGGHILAAANGNQIQLYNPLTYKMINVLLNHQTNLKDLLFIDRDNLLISQCQFGILYVWNLLSGERILEHAQKQNKYQSLCYDFEYDLVVGVSDQKLKVYHEKGQNIVLEVDTFPTQFSAICISHRIYQSILLSILPLQPQMMEPIEISVHQFAVTAIKVSPDNSYLISSSIDGSIFFSKIKQFINGEEITQLDLITRGDTFALNSLCLCSTTAQEVRQEQLKELEYRLQNFKSDIDDAKEVQLNNNDYKLQKIRDEHTKEIQKVQDQLSQTIQQSDAKNNKIKEDKKNLISTSKKTIDEMNEQNSKKLLQIYDIRDKLNEKLQNFIKQQDEERRSVNQEYQQSISQVDDEYCQKYQDLFNRFSQAMSNKKLDQRKFKEVLQQSEKDYETFYKESQQSLRQNQKNLTLKQKY</sequence>
<proteinExistence type="predicted"/>
<evidence type="ECO:0000313" key="4">
    <source>
        <dbReference type="Proteomes" id="UP000000600"/>
    </source>
</evidence>
<dbReference type="RefSeq" id="XP_001453158.1">
    <property type="nucleotide sequence ID" value="XM_001453121.1"/>
</dbReference>
<feature type="coiled-coil region" evidence="2">
    <location>
        <begin position="578"/>
        <end position="703"/>
    </location>
</feature>
<keyword evidence="1" id="KW-0853">WD repeat</keyword>
<dbReference type="Proteomes" id="UP000000600">
    <property type="component" value="Unassembled WGS sequence"/>
</dbReference>
<dbReference type="eggNOG" id="ENOG502SIN7">
    <property type="taxonomic scope" value="Eukaryota"/>
</dbReference>
<feature type="repeat" description="WD" evidence="1">
    <location>
        <begin position="260"/>
        <end position="295"/>
    </location>
</feature>
<name>A0DRU4_PARTE</name>
<dbReference type="InterPro" id="IPR052993">
    <property type="entry name" value="CFA-57"/>
</dbReference>
<dbReference type="InParanoid" id="A0DRU4"/>
<dbReference type="KEGG" id="ptm:GSPATT00019479001"/>
<evidence type="ECO:0000256" key="1">
    <source>
        <dbReference type="PROSITE-ProRule" id="PRU00221"/>
    </source>
</evidence>
<dbReference type="EMBL" id="CT868541">
    <property type="protein sequence ID" value="CAK85761.1"/>
    <property type="molecule type" value="Genomic_DNA"/>
</dbReference>
<dbReference type="InterPro" id="IPR001680">
    <property type="entry name" value="WD40_rpt"/>
</dbReference>
<dbReference type="InterPro" id="IPR015943">
    <property type="entry name" value="WD40/YVTN_repeat-like_dom_sf"/>
</dbReference>
<dbReference type="SUPFAM" id="SSF50978">
    <property type="entry name" value="WD40 repeat-like"/>
    <property type="match status" value="2"/>
</dbReference>
<evidence type="ECO:0000256" key="2">
    <source>
        <dbReference type="SAM" id="Coils"/>
    </source>
</evidence>
<dbReference type="Pfam" id="PF00400">
    <property type="entry name" value="WD40"/>
    <property type="match status" value="2"/>
</dbReference>
<dbReference type="PANTHER" id="PTHR32215">
    <property type="entry name" value="CILIA- AND FLAGELLA-ASSOCIATED PROTEIN 57"/>
    <property type="match status" value="1"/>
</dbReference>
<dbReference type="InterPro" id="IPR036322">
    <property type="entry name" value="WD40_repeat_dom_sf"/>
</dbReference>
<gene>
    <name evidence="3" type="ORF">GSPATT00019479001</name>
</gene>
<dbReference type="Gene3D" id="2.130.10.10">
    <property type="entry name" value="YVTN repeat-like/Quinoprotein amine dehydrogenase"/>
    <property type="match status" value="2"/>
</dbReference>
<dbReference type="GeneID" id="5038943"/>
<dbReference type="PANTHER" id="PTHR32215:SF0">
    <property type="entry name" value="CILIA- AND FLAGELLA-ASSOCIATED PROTEIN 57"/>
    <property type="match status" value="1"/>
</dbReference>
<keyword evidence="4" id="KW-1185">Reference proteome</keyword>
<dbReference type="OrthoDB" id="310763at2759"/>
<protein>
    <submittedName>
        <fullName evidence="3">Uncharacterized protein</fullName>
    </submittedName>
</protein>
<accession>A0DRU4</accession>
<keyword evidence="2" id="KW-0175">Coiled coil</keyword>
<dbReference type="SMART" id="SM00320">
    <property type="entry name" value="WD40"/>
    <property type="match status" value="4"/>
</dbReference>
<dbReference type="AlphaFoldDB" id="A0DRU4"/>
<reference evidence="3 4" key="1">
    <citation type="journal article" date="2006" name="Nature">
        <title>Global trends of whole-genome duplications revealed by the ciliate Paramecium tetraurelia.</title>
        <authorList>
            <consortium name="Genoscope"/>
            <person name="Aury J.-M."/>
            <person name="Jaillon O."/>
            <person name="Duret L."/>
            <person name="Noel B."/>
            <person name="Jubin C."/>
            <person name="Porcel B.M."/>
            <person name="Segurens B."/>
            <person name="Daubin V."/>
            <person name="Anthouard V."/>
            <person name="Aiach N."/>
            <person name="Arnaiz O."/>
            <person name="Billaut A."/>
            <person name="Beisson J."/>
            <person name="Blanc I."/>
            <person name="Bouhouche K."/>
            <person name="Camara F."/>
            <person name="Duharcourt S."/>
            <person name="Guigo R."/>
            <person name="Gogendeau D."/>
            <person name="Katinka M."/>
            <person name="Keller A.-M."/>
            <person name="Kissmehl R."/>
            <person name="Klotz C."/>
            <person name="Koll F."/>
            <person name="Le Moue A."/>
            <person name="Lepere C."/>
            <person name="Malinsky S."/>
            <person name="Nowacki M."/>
            <person name="Nowak J.K."/>
            <person name="Plattner H."/>
            <person name="Poulain J."/>
            <person name="Ruiz F."/>
            <person name="Serrano V."/>
            <person name="Zagulski M."/>
            <person name="Dessen P."/>
            <person name="Betermier M."/>
            <person name="Weissenbach J."/>
            <person name="Scarpelli C."/>
            <person name="Schachter V."/>
            <person name="Sperling L."/>
            <person name="Meyer E."/>
            <person name="Cohen J."/>
            <person name="Wincker P."/>
        </authorList>
    </citation>
    <scope>NUCLEOTIDE SEQUENCE [LARGE SCALE GENOMIC DNA]</scope>
    <source>
        <strain evidence="3 4">Stock d4-2</strain>
    </source>
</reference>